<feature type="region of interest" description="Disordered" evidence="1">
    <location>
        <begin position="61"/>
        <end position="91"/>
    </location>
</feature>
<reference evidence="3" key="2">
    <citation type="submission" date="2015-01" db="EMBL/GenBank/DDBJ databases">
        <title>Evolutionary Origins and Diversification of the Mycorrhizal Mutualists.</title>
        <authorList>
            <consortium name="DOE Joint Genome Institute"/>
            <consortium name="Mycorrhizal Genomics Consortium"/>
            <person name="Kohler A."/>
            <person name="Kuo A."/>
            <person name="Nagy L.G."/>
            <person name="Floudas D."/>
            <person name="Copeland A."/>
            <person name="Barry K.W."/>
            <person name="Cichocki N."/>
            <person name="Veneault-Fourrey C."/>
            <person name="LaButti K."/>
            <person name="Lindquist E.A."/>
            <person name="Lipzen A."/>
            <person name="Lundell T."/>
            <person name="Morin E."/>
            <person name="Murat C."/>
            <person name="Riley R."/>
            <person name="Ohm R."/>
            <person name="Sun H."/>
            <person name="Tunlid A."/>
            <person name="Henrissat B."/>
            <person name="Grigoriev I.V."/>
            <person name="Hibbett D.S."/>
            <person name="Martin F."/>
        </authorList>
    </citation>
    <scope>NUCLEOTIDE SEQUENCE [LARGE SCALE GENOMIC DNA]</scope>
    <source>
        <strain evidence="3">MUT 4182</strain>
    </source>
</reference>
<evidence type="ECO:0000256" key="1">
    <source>
        <dbReference type="SAM" id="MobiDB-lite"/>
    </source>
</evidence>
<dbReference type="EMBL" id="KN823754">
    <property type="protein sequence ID" value="KIO15916.1"/>
    <property type="molecule type" value="Genomic_DNA"/>
</dbReference>
<reference evidence="2 3" key="1">
    <citation type="submission" date="2014-04" db="EMBL/GenBank/DDBJ databases">
        <authorList>
            <consortium name="DOE Joint Genome Institute"/>
            <person name="Kuo A."/>
            <person name="Girlanda M."/>
            <person name="Perotto S."/>
            <person name="Kohler A."/>
            <person name="Nagy L.G."/>
            <person name="Floudas D."/>
            <person name="Copeland A."/>
            <person name="Barry K.W."/>
            <person name="Cichocki N."/>
            <person name="Veneault-Fourrey C."/>
            <person name="LaButti K."/>
            <person name="Lindquist E.A."/>
            <person name="Lipzen A."/>
            <person name="Lundell T."/>
            <person name="Morin E."/>
            <person name="Murat C."/>
            <person name="Sun H."/>
            <person name="Tunlid A."/>
            <person name="Henrissat B."/>
            <person name="Grigoriev I.V."/>
            <person name="Hibbett D.S."/>
            <person name="Martin F."/>
            <person name="Nordberg H.P."/>
            <person name="Cantor M.N."/>
            <person name="Hua S.X."/>
        </authorList>
    </citation>
    <scope>NUCLEOTIDE SEQUENCE [LARGE SCALE GENOMIC DNA]</scope>
    <source>
        <strain evidence="2 3">MUT 4182</strain>
    </source>
</reference>
<dbReference type="HOGENOM" id="CLU_1620287_0_0_1"/>
<keyword evidence="3" id="KW-1185">Reference proteome</keyword>
<gene>
    <name evidence="2" type="ORF">M407DRAFT_34467</name>
</gene>
<evidence type="ECO:0000313" key="3">
    <source>
        <dbReference type="Proteomes" id="UP000054248"/>
    </source>
</evidence>
<organism evidence="2 3">
    <name type="scientific">Tulasnella calospora MUT 4182</name>
    <dbReference type="NCBI Taxonomy" id="1051891"/>
    <lineage>
        <taxon>Eukaryota</taxon>
        <taxon>Fungi</taxon>
        <taxon>Dikarya</taxon>
        <taxon>Basidiomycota</taxon>
        <taxon>Agaricomycotina</taxon>
        <taxon>Agaricomycetes</taxon>
        <taxon>Cantharellales</taxon>
        <taxon>Tulasnellaceae</taxon>
        <taxon>Tulasnella</taxon>
    </lineage>
</organism>
<feature type="region of interest" description="Disordered" evidence="1">
    <location>
        <begin position="23"/>
        <end position="43"/>
    </location>
</feature>
<protein>
    <submittedName>
        <fullName evidence="2">Uncharacterized protein</fullName>
    </submittedName>
</protein>
<name>A0A0C3Q0M1_9AGAM</name>
<accession>A0A0C3Q0M1</accession>
<evidence type="ECO:0000313" key="2">
    <source>
        <dbReference type="EMBL" id="KIO15916.1"/>
    </source>
</evidence>
<proteinExistence type="predicted"/>
<sequence length="164" mass="17841">MKRPQILLSLRPTLKTTYTASTVSSSPYSTSISTLQTTTPTTPCSSRIDIHHSDIDREATAAHTTTPQLTPAADVELPKNDGRDLNGVPSWHSENKLHAIKDHQEHRGARMGFELEGLVQPLAVPVTVSTPPPPPLAAQGAEGDDDLDFRFITASRSERKLLRG</sequence>
<dbReference type="AlphaFoldDB" id="A0A0C3Q0M1"/>
<dbReference type="Proteomes" id="UP000054248">
    <property type="component" value="Unassembled WGS sequence"/>
</dbReference>